<evidence type="ECO:0000256" key="1">
    <source>
        <dbReference type="SAM" id="MobiDB-lite"/>
    </source>
</evidence>
<accession>A0A2X4REJ2</accession>
<feature type="region of interest" description="Disordered" evidence="1">
    <location>
        <begin position="1"/>
        <end position="70"/>
    </location>
</feature>
<protein>
    <submittedName>
        <fullName evidence="2">Uncharacterized protein</fullName>
    </submittedName>
</protein>
<organism evidence="2 3">
    <name type="scientific">Corynebacterium minutissimum</name>
    <dbReference type="NCBI Taxonomy" id="38301"/>
    <lineage>
        <taxon>Bacteria</taxon>
        <taxon>Bacillati</taxon>
        <taxon>Actinomycetota</taxon>
        <taxon>Actinomycetes</taxon>
        <taxon>Mycobacteriales</taxon>
        <taxon>Corynebacteriaceae</taxon>
        <taxon>Corynebacterium</taxon>
    </lineage>
</organism>
<dbReference type="OrthoDB" id="3405348at2"/>
<evidence type="ECO:0000313" key="3">
    <source>
        <dbReference type="Proteomes" id="UP000249264"/>
    </source>
</evidence>
<gene>
    <name evidence="2" type="ORF">NCTC10288_01753</name>
</gene>
<feature type="compositionally biased region" description="Polar residues" evidence="1">
    <location>
        <begin position="36"/>
        <end position="51"/>
    </location>
</feature>
<proteinExistence type="predicted"/>
<dbReference type="KEGG" id="cmin:NCTC10288_01753"/>
<reference evidence="2 3" key="1">
    <citation type="submission" date="2018-06" db="EMBL/GenBank/DDBJ databases">
        <authorList>
            <consortium name="Pathogen Informatics"/>
            <person name="Doyle S."/>
        </authorList>
    </citation>
    <scope>NUCLEOTIDE SEQUENCE [LARGE SCALE GENOMIC DNA]</scope>
    <source>
        <strain evidence="2 3">NCTC10288</strain>
    </source>
</reference>
<dbReference type="AlphaFoldDB" id="A0A2X4REJ2"/>
<dbReference type="Proteomes" id="UP000249264">
    <property type="component" value="Chromosome 1"/>
</dbReference>
<evidence type="ECO:0000313" key="2">
    <source>
        <dbReference type="EMBL" id="SQI00441.1"/>
    </source>
</evidence>
<dbReference type="EMBL" id="LS483460">
    <property type="protein sequence ID" value="SQI00441.1"/>
    <property type="molecule type" value="Genomic_DNA"/>
</dbReference>
<name>A0A2X4REJ2_9CORY</name>
<sequence length="70" mass="7747">MARRSVNRSAKTGKFVSNAAKGRWPNKTTTERVGKGTSNNRPVTRSATTGRFVTKRWGDENPGGTIRQRV</sequence>